<dbReference type="InterPro" id="IPR006674">
    <property type="entry name" value="HD_domain"/>
</dbReference>
<dbReference type="AlphaFoldDB" id="A0ABD5YSJ5"/>
<dbReference type="GeneID" id="76201079"/>
<dbReference type="InterPro" id="IPR003607">
    <property type="entry name" value="HD/PDEase_dom"/>
</dbReference>
<dbReference type="CDD" id="cd00077">
    <property type="entry name" value="HDc"/>
    <property type="match status" value="1"/>
</dbReference>
<protein>
    <submittedName>
        <fullName evidence="2">HD domain-containing protein</fullName>
    </submittedName>
</protein>
<proteinExistence type="predicted"/>
<evidence type="ECO:0000313" key="3">
    <source>
        <dbReference type="Proteomes" id="UP001596417"/>
    </source>
</evidence>
<dbReference type="Pfam" id="PF01966">
    <property type="entry name" value="HD"/>
    <property type="match status" value="1"/>
</dbReference>
<dbReference type="SUPFAM" id="SSF109604">
    <property type="entry name" value="HD-domain/PDEase-like"/>
    <property type="match status" value="1"/>
</dbReference>
<dbReference type="SMART" id="SM00471">
    <property type="entry name" value="HDc"/>
    <property type="match status" value="1"/>
</dbReference>
<dbReference type="PANTHER" id="PTHR33594">
    <property type="entry name" value="SUPERFAMILY HYDROLASE, PUTATIVE (AFU_ORTHOLOGUE AFUA_1G03035)-RELATED"/>
    <property type="match status" value="1"/>
</dbReference>
<reference evidence="2 3" key="1">
    <citation type="journal article" date="2019" name="Int. J. Syst. Evol. Microbiol.">
        <title>The Global Catalogue of Microorganisms (GCM) 10K type strain sequencing project: providing services to taxonomists for standard genome sequencing and annotation.</title>
        <authorList>
            <consortium name="The Broad Institute Genomics Platform"/>
            <consortium name="The Broad Institute Genome Sequencing Center for Infectious Disease"/>
            <person name="Wu L."/>
            <person name="Ma J."/>
        </authorList>
    </citation>
    <scope>NUCLEOTIDE SEQUENCE [LARGE SCALE GENOMIC DNA]</scope>
    <source>
        <strain evidence="2 3">RDMS1</strain>
    </source>
</reference>
<evidence type="ECO:0000313" key="2">
    <source>
        <dbReference type="EMBL" id="MFC7191352.1"/>
    </source>
</evidence>
<evidence type="ECO:0000259" key="1">
    <source>
        <dbReference type="SMART" id="SM00471"/>
    </source>
</evidence>
<keyword evidence="3" id="KW-1185">Reference proteome</keyword>
<gene>
    <name evidence="2" type="ORF">ACFQL7_17140</name>
</gene>
<comment type="caution">
    <text evidence="2">The sequence shown here is derived from an EMBL/GenBank/DDBJ whole genome shotgun (WGS) entry which is preliminary data.</text>
</comment>
<sequence>MPNQSSILTDDVAEIVTDLQLFQTIADEMERWLGSDSSGHDMAHAWRVFDVGVRLADIENANCDVVGAAALTHDVHRSLGADDEYVHPEDTLSEVRAILATTEFPAEHIADVLHCVEVHDEYDFRGIERPAETIEAEILRDADNLDAIGAVGIARNFAFTGVVGNPLWDPGEQEYSGLGHFHDKLYHLKDEMNTNTARSVAEKRHEFLELFEEQFKKEWSEEL</sequence>
<feature type="domain" description="HD/PDEase" evidence="1">
    <location>
        <begin position="37"/>
        <end position="157"/>
    </location>
</feature>
<name>A0ABD5YSJ5_9EURY</name>
<dbReference type="Gene3D" id="1.10.3210.50">
    <property type="match status" value="1"/>
</dbReference>
<organism evidence="2 3">
    <name type="scientific">Halocatena marina</name>
    <dbReference type="NCBI Taxonomy" id="2934937"/>
    <lineage>
        <taxon>Archaea</taxon>
        <taxon>Methanobacteriati</taxon>
        <taxon>Methanobacteriota</taxon>
        <taxon>Stenosarchaea group</taxon>
        <taxon>Halobacteria</taxon>
        <taxon>Halobacteriales</taxon>
        <taxon>Natronomonadaceae</taxon>
        <taxon>Halocatena</taxon>
    </lineage>
</organism>
<dbReference type="EMBL" id="JBHTAX010000001">
    <property type="protein sequence ID" value="MFC7191352.1"/>
    <property type="molecule type" value="Genomic_DNA"/>
</dbReference>
<dbReference type="RefSeq" id="WP_264555680.1">
    <property type="nucleotide sequence ID" value="NZ_CP109979.1"/>
</dbReference>
<dbReference type="PANTHER" id="PTHR33594:SF1">
    <property type="entry name" value="HD_PDEASE DOMAIN-CONTAINING PROTEIN"/>
    <property type="match status" value="1"/>
</dbReference>
<accession>A0ABD5YSJ5</accession>
<dbReference type="Proteomes" id="UP001596417">
    <property type="component" value="Unassembled WGS sequence"/>
</dbReference>